<dbReference type="Pfam" id="PF09335">
    <property type="entry name" value="VTT_dom"/>
    <property type="match status" value="1"/>
</dbReference>
<feature type="domain" description="Rhodanese" evidence="8">
    <location>
        <begin position="222"/>
        <end position="314"/>
    </location>
</feature>
<keyword evidence="10" id="KW-1185">Reference proteome</keyword>
<evidence type="ECO:0000256" key="6">
    <source>
        <dbReference type="SAM" id="MobiDB-lite"/>
    </source>
</evidence>
<evidence type="ECO:0000256" key="4">
    <source>
        <dbReference type="ARBA" id="ARBA00022989"/>
    </source>
</evidence>
<dbReference type="SUPFAM" id="SSF52821">
    <property type="entry name" value="Rhodanese/Cell cycle control phosphatase"/>
    <property type="match status" value="1"/>
</dbReference>
<sequence>MPFALEFVILHAYLILFTWVLIEQLGIPIPSIPVLLTVGTLTATQHLQLGVSLLIVLFSCAISDSLWYFLGLRYGGAVLRLLCRFSFEASTCVSKTENYFTRRGPVTLLFSKFVPGLSTVAAPIAGQTGMPFQKFLAYDLGGSAIWALTFLLAGRFFGDIAKRSQMFLGMLGHFAVVAFFLMVIGFFGYRVLKQRRFLAGVRSLRLEPAELMNLYREAEASGHPLPFVVDLRHPLDYLPDPRVLPGAVRILPSDLEAHADTIPRDRDVVLYCTCPSEETSGKVALQLHKLGISRVRPLRGGFDGWKEAGYPLHDYAEPQHDAPETESDMPHVVPTT</sequence>
<accession>A0A1I6MHE5</accession>
<reference evidence="9 10" key="1">
    <citation type="submission" date="2016-10" db="EMBL/GenBank/DDBJ databases">
        <authorList>
            <person name="de Groot N.N."/>
        </authorList>
    </citation>
    <scope>NUCLEOTIDE SEQUENCE [LARGE SCALE GENOMIC DNA]</scope>
    <source>
        <strain evidence="9 10">DSM 21001</strain>
    </source>
</reference>
<dbReference type="EMBL" id="FOZL01000001">
    <property type="protein sequence ID" value="SFS15061.1"/>
    <property type="molecule type" value="Genomic_DNA"/>
</dbReference>
<dbReference type="PROSITE" id="PS50206">
    <property type="entry name" value="RHODANESE_3"/>
    <property type="match status" value="1"/>
</dbReference>
<proteinExistence type="predicted"/>
<comment type="subcellular location">
    <subcellularLocation>
        <location evidence="1">Cell membrane</location>
        <topology evidence="1">Multi-pass membrane protein</topology>
    </subcellularLocation>
</comment>
<dbReference type="OrthoDB" id="9782291at2"/>
<dbReference type="Pfam" id="PF00581">
    <property type="entry name" value="Rhodanese"/>
    <property type="match status" value="1"/>
</dbReference>
<keyword evidence="3 7" id="KW-0812">Transmembrane</keyword>
<evidence type="ECO:0000313" key="9">
    <source>
        <dbReference type="EMBL" id="SFS15061.1"/>
    </source>
</evidence>
<organism evidence="9 10">
    <name type="scientific">Granulicella pectinivorans</name>
    <dbReference type="NCBI Taxonomy" id="474950"/>
    <lineage>
        <taxon>Bacteria</taxon>
        <taxon>Pseudomonadati</taxon>
        <taxon>Acidobacteriota</taxon>
        <taxon>Terriglobia</taxon>
        <taxon>Terriglobales</taxon>
        <taxon>Acidobacteriaceae</taxon>
        <taxon>Granulicella</taxon>
    </lineage>
</organism>
<dbReference type="STRING" id="474950.SAMN05421771_2642"/>
<evidence type="ECO:0000256" key="2">
    <source>
        <dbReference type="ARBA" id="ARBA00022475"/>
    </source>
</evidence>
<evidence type="ECO:0000313" key="10">
    <source>
        <dbReference type="Proteomes" id="UP000199024"/>
    </source>
</evidence>
<dbReference type="Gene3D" id="3.40.250.10">
    <property type="entry name" value="Rhodanese-like domain"/>
    <property type="match status" value="1"/>
</dbReference>
<dbReference type="InterPro" id="IPR036873">
    <property type="entry name" value="Rhodanese-like_dom_sf"/>
</dbReference>
<keyword evidence="2" id="KW-1003">Cell membrane</keyword>
<dbReference type="SMART" id="SM00450">
    <property type="entry name" value="RHOD"/>
    <property type="match status" value="1"/>
</dbReference>
<feature type="transmembrane region" description="Helical" evidence="7">
    <location>
        <begin position="135"/>
        <end position="158"/>
    </location>
</feature>
<keyword evidence="4 7" id="KW-1133">Transmembrane helix</keyword>
<evidence type="ECO:0000256" key="7">
    <source>
        <dbReference type="SAM" id="Phobius"/>
    </source>
</evidence>
<evidence type="ECO:0000259" key="8">
    <source>
        <dbReference type="PROSITE" id="PS50206"/>
    </source>
</evidence>
<feature type="transmembrane region" description="Helical" evidence="7">
    <location>
        <begin position="7"/>
        <end position="27"/>
    </location>
</feature>
<dbReference type="PANTHER" id="PTHR42709:SF6">
    <property type="entry name" value="UNDECAPRENYL PHOSPHATE TRANSPORTER A"/>
    <property type="match status" value="1"/>
</dbReference>
<gene>
    <name evidence="9" type="ORF">SAMN05421771_2642</name>
</gene>
<dbReference type="PANTHER" id="PTHR42709">
    <property type="entry name" value="ALKALINE PHOSPHATASE LIKE PROTEIN"/>
    <property type="match status" value="1"/>
</dbReference>
<dbReference type="RefSeq" id="WP_089839550.1">
    <property type="nucleotide sequence ID" value="NZ_FOZL01000001.1"/>
</dbReference>
<dbReference type="GO" id="GO:0005886">
    <property type="term" value="C:plasma membrane"/>
    <property type="evidence" value="ECO:0007669"/>
    <property type="project" value="UniProtKB-SubCell"/>
</dbReference>
<keyword evidence="5 7" id="KW-0472">Membrane</keyword>
<dbReference type="InterPro" id="IPR032816">
    <property type="entry name" value="VTT_dom"/>
</dbReference>
<dbReference type="InterPro" id="IPR001763">
    <property type="entry name" value="Rhodanese-like_dom"/>
</dbReference>
<name>A0A1I6MHE5_9BACT</name>
<dbReference type="InterPro" id="IPR051311">
    <property type="entry name" value="DedA_domain"/>
</dbReference>
<dbReference type="AlphaFoldDB" id="A0A1I6MHE5"/>
<feature type="region of interest" description="Disordered" evidence="6">
    <location>
        <begin position="317"/>
        <end position="336"/>
    </location>
</feature>
<feature type="transmembrane region" description="Helical" evidence="7">
    <location>
        <begin position="170"/>
        <end position="192"/>
    </location>
</feature>
<dbReference type="Proteomes" id="UP000199024">
    <property type="component" value="Unassembled WGS sequence"/>
</dbReference>
<feature type="transmembrane region" description="Helical" evidence="7">
    <location>
        <begin position="47"/>
        <end position="70"/>
    </location>
</feature>
<protein>
    <submittedName>
        <fullName evidence="9">Membrane protein DedA, SNARE-associated domain</fullName>
    </submittedName>
</protein>
<evidence type="ECO:0000256" key="1">
    <source>
        <dbReference type="ARBA" id="ARBA00004651"/>
    </source>
</evidence>
<evidence type="ECO:0000256" key="3">
    <source>
        <dbReference type="ARBA" id="ARBA00022692"/>
    </source>
</evidence>
<evidence type="ECO:0000256" key="5">
    <source>
        <dbReference type="ARBA" id="ARBA00023136"/>
    </source>
</evidence>